<evidence type="ECO:0000313" key="2">
    <source>
        <dbReference type="EMBL" id="JAE22583.1"/>
    </source>
</evidence>
<protein>
    <submittedName>
        <fullName evidence="2">Csu622</fullName>
    </submittedName>
</protein>
<keyword evidence="1" id="KW-0472">Membrane</keyword>
<keyword evidence="1" id="KW-0812">Transmembrane</keyword>
<keyword evidence="1" id="KW-1133">Transmembrane helix</keyword>
<feature type="transmembrane region" description="Helical" evidence="1">
    <location>
        <begin position="24"/>
        <end position="44"/>
    </location>
</feature>
<organism evidence="2">
    <name type="scientific">Arundo donax</name>
    <name type="common">Giant reed</name>
    <name type="synonym">Donax arundinaceus</name>
    <dbReference type="NCBI Taxonomy" id="35708"/>
    <lineage>
        <taxon>Eukaryota</taxon>
        <taxon>Viridiplantae</taxon>
        <taxon>Streptophyta</taxon>
        <taxon>Embryophyta</taxon>
        <taxon>Tracheophyta</taxon>
        <taxon>Spermatophyta</taxon>
        <taxon>Magnoliopsida</taxon>
        <taxon>Liliopsida</taxon>
        <taxon>Poales</taxon>
        <taxon>Poaceae</taxon>
        <taxon>PACMAD clade</taxon>
        <taxon>Arundinoideae</taxon>
        <taxon>Arundineae</taxon>
        <taxon>Arundo</taxon>
    </lineage>
</organism>
<dbReference type="AlphaFoldDB" id="A0A0A9GPK7"/>
<reference evidence="2" key="2">
    <citation type="journal article" date="2015" name="Data Brief">
        <title>Shoot transcriptome of the giant reed, Arundo donax.</title>
        <authorList>
            <person name="Barrero R.A."/>
            <person name="Guerrero F.D."/>
            <person name="Moolhuijzen P."/>
            <person name="Goolsby J.A."/>
            <person name="Tidwell J."/>
            <person name="Bellgard S.E."/>
            <person name="Bellgard M.I."/>
        </authorList>
    </citation>
    <scope>NUCLEOTIDE SEQUENCE</scope>
    <source>
        <tissue evidence="2">Shoot tissue taken approximately 20 cm above the soil surface</tissue>
    </source>
</reference>
<proteinExistence type="predicted"/>
<evidence type="ECO:0000256" key="1">
    <source>
        <dbReference type="SAM" id="Phobius"/>
    </source>
</evidence>
<dbReference type="EMBL" id="GBRH01175313">
    <property type="protein sequence ID" value="JAE22583.1"/>
    <property type="molecule type" value="Transcribed_RNA"/>
</dbReference>
<reference evidence="2" key="1">
    <citation type="submission" date="2014-09" db="EMBL/GenBank/DDBJ databases">
        <authorList>
            <person name="Magalhaes I.L.F."/>
            <person name="Oliveira U."/>
            <person name="Santos F.R."/>
            <person name="Vidigal T.H.D.A."/>
            <person name="Brescovit A.D."/>
            <person name="Santos A.J."/>
        </authorList>
    </citation>
    <scope>NUCLEOTIDE SEQUENCE</scope>
    <source>
        <tissue evidence="2">Shoot tissue taken approximately 20 cm above the soil surface</tissue>
    </source>
</reference>
<accession>A0A0A9GPK7</accession>
<name>A0A0A9GPK7_ARUDO</name>
<sequence length="58" mass="6831">MASLGRLKSAIFDREERKMCAPRATYIPHLLAFLTSFLLVWVYYFPRFISRHPLVVSD</sequence>